<dbReference type="Proteomes" id="UP000001661">
    <property type="component" value="Chromosome"/>
</dbReference>
<keyword evidence="2" id="KW-1185">Reference proteome</keyword>
<accession>D9QSV4</accession>
<sequence length="75" mass="8520">MKLVYYCSQCNDVIDRLEVDAEEITEDKLGFSILTPGEKEDIINETEDEIEIGIICDDCEAEDDLISLVNNNLIH</sequence>
<dbReference type="InterPro" id="IPR020115">
    <property type="entry name" value="Fin"/>
</dbReference>
<dbReference type="KEGG" id="aar:Acear_0091"/>
<name>D9QSV4_ACEAZ</name>
<dbReference type="EMBL" id="CP002105">
    <property type="protein sequence ID" value="ADL11642.1"/>
    <property type="molecule type" value="Genomic_DNA"/>
</dbReference>
<dbReference type="STRING" id="574087.Acear_0091"/>
<dbReference type="RefSeq" id="WP_013277089.1">
    <property type="nucleotide sequence ID" value="NC_014378.1"/>
</dbReference>
<reference evidence="1 2" key="1">
    <citation type="journal article" date="2010" name="Stand. Genomic Sci.">
        <title>Complete genome sequence of Acetohalobium arabaticum type strain (Z-7288).</title>
        <authorList>
            <person name="Sikorski J."/>
            <person name="Lapidus A."/>
            <person name="Chertkov O."/>
            <person name="Lucas S."/>
            <person name="Copeland A."/>
            <person name="Glavina Del Rio T."/>
            <person name="Nolan M."/>
            <person name="Tice H."/>
            <person name="Cheng J.F."/>
            <person name="Han C."/>
            <person name="Brambilla E."/>
            <person name="Pitluck S."/>
            <person name="Liolios K."/>
            <person name="Ivanova N."/>
            <person name="Mavromatis K."/>
            <person name="Mikhailova N."/>
            <person name="Pati A."/>
            <person name="Bruce D."/>
            <person name="Detter C."/>
            <person name="Tapia R."/>
            <person name="Goodwin L."/>
            <person name="Chen A."/>
            <person name="Palaniappan K."/>
            <person name="Land M."/>
            <person name="Hauser L."/>
            <person name="Chang Y.J."/>
            <person name="Jeffries C.D."/>
            <person name="Rohde M."/>
            <person name="Goker M."/>
            <person name="Spring S."/>
            <person name="Woyke T."/>
            <person name="Bristow J."/>
            <person name="Eisen J.A."/>
            <person name="Markowitz V."/>
            <person name="Hugenholtz P."/>
            <person name="Kyrpides N.C."/>
            <person name="Klenk H.P."/>
        </authorList>
    </citation>
    <scope>NUCLEOTIDE SEQUENCE [LARGE SCALE GENOMIC DNA]</scope>
    <source>
        <strain evidence="2">ATCC 49924 / DSM 5501 / Z-7288</strain>
    </source>
</reference>
<evidence type="ECO:0000313" key="2">
    <source>
        <dbReference type="Proteomes" id="UP000001661"/>
    </source>
</evidence>
<evidence type="ECO:0000313" key="1">
    <source>
        <dbReference type="EMBL" id="ADL11642.1"/>
    </source>
</evidence>
<dbReference type="GO" id="GO:0010468">
    <property type="term" value="P:regulation of gene expression"/>
    <property type="evidence" value="ECO:0007669"/>
    <property type="project" value="InterPro"/>
</dbReference>
<protein>
    <submittedName>
        <fullName evidence="1">Uncharacterized protein</fullName>
    </submittedName>
</protein>
<dbReference type="Pfam" id="PF10955">
    <property type="entry name" value="Fin"/>
    <property type="match status" value="1"/>
</dbReference>
<organism evidence="1 2">
    <name type="scientific">Acetohalobium arabaticum (strain ATCC 49924 / DSM 5501 / Z-7288)</name>
    <dbReference type="NCBI Taxonomy" id="574087"/>
    <lineage>
        <taxon>Bacteria</taxon>
        <taxon>Bacillati</taxon>
        <taxon>Bacillota</taxon>
        <taxon>Clostridia</taxon>
        <taxon>Halanaerobiales</taxon>
        <taxon>Halobacteroidaceae</taxon>
        <taxon>Acetohalobium</taxon>
    </lineage>
</organism>
<gene>
    <name evidence="1" type="ordered locus">Acear_0091</name>
</gene>
<dbReference type="HOGENOM" id="CLU_184983_0_0_9"/>
<dbReference type="AlphaFoldDB" id="D9QSV4"/>
<proteinExistence type="predicted"/>